<feature type="domain" description="TonB-dependent receptor plug" evidence="9">
    <location>
        <begin position="182"/>
        <end position="305"/>
    </location>
</feature>
<evidence type="ECO:0000256" key="2">
    <source>
        <dbReference type="ARBA" id="ARBA00022448"/>
    </source>
</evidence>
<dbReference type="Pfam" id="PF13715">
    <property type="entry name" value="CarbopepD_reg_2"/>
    <property type="match status" value="1"/>
</dbReference>
<evidence type="ECO:0000256" key="1">
    <source>
        <dbReference type="ARBA" id="ARBA00004571"/>
    </source>
</evidence>
<evidence type="ECO:0000313" key="11">
    <source>
        <dbReference type="Proteomes" id="UP000199403"/>
    </source>
</evidence>
<dbReference type="PROSITE" id="PS52016">
    <property type="entry name" value="TONB_DEPENDENT_REC_3"/>
    <property type="match status" value="1"/>
</dbReference>
<dbReference type="SUPFAM" id="SSF49464">
    <property type="entry name" value="Carboxypeptidase regulatory domain-like"/>
    <property type="match status" value="1"/>
</dbReference>
<dbReference type="InterPro" id="IPR023996">
    <property type="entry name" value="TonB-dep_OMP_SusC/RagA"/>
</dbReference>
<organism evidence="10 11">
    <name type="scientific">Cyclobacterium xiamenense</name>
    <dbReference type="NCBI Taxonomy" id="1297121"/>
    <lineage>
        <taxon>Bacteria</taxon>
        <taxon>Pseudomonadati</taxon>
        <taxon>Bacteroidota</taxon>
        <taxon>Cytophagia</taxon>
        <taxon>Cytophagales</taxon>
        <taxon>Cyclobacteriaceae</taxon>
        <taxon>Cyclobacterium</taxon>
    </lineage>
</organism>
<evidence type="ECO:0000313" key="10">
    <source>
        <dbReference type="EMBL" id="SEI74066.1"/>
    </source>
</evidence>
<evidence type="ECO:0000256" key="6">
    <source>
        <dbReference type="ARBA" id="ARBA00023237"/>
    </source>
</evidence>
<accession>A0A1H6T482</accession>
<dbReference type="EMBL" id="FNZH01000001">
    <property type="protein sequence ID" value="SEI74066.1"/>
    <property type="molecule type" value="Genomic_DNA"/>
</dbReference>
<evidence type="ECO:0000256" key="8">
    <source>
        <dbReference type="SAM" id="Phobius"/>
    </source>
</evidence>
<keyword evidence="8" id="KW-1133">Transmembrane helix</keyword>
<dbReference type="STRING" id="1416801.SAMN05192553_10162"/>
<dbReference type="FunFam" id="2.60.40.1120:FF:000003">
    <property type="entry name" value="Outer membrane protein Omp121"/>
    <property type="match status" value="1"/>
</dbReference>
<dbReference type="InterPro" id="IPR012910">
    <property type="entry name" value="Plug_dom"/>
</dbReference>
<evidence type="ECO:0000256" key="4">
    <source>
        <dbReference type="ARBA" id="ARBA00022692"/>
    </source>
</evidence>
<dbReference type="GO" id="GO:0009279">
    <property type="term" value="C:cell outer membrane"/>
    <property type="evidence" value="ECO:0007669"/>
    <property type="project" value="UniProtKB-SubCell"/>
</dbReference>
<evidence type="ECO:0000256" key="3">
    <source>
        <dbReference type="ARBA" id="ARBA00022452"/>
    </source>
</evidence>
<name>A0A1H6T482_9BACT</name>
<keyword evidence="2 7" id="KW-0813">Transport</keyword>
<protein>
    <submittedName>
        <fullName evidence="10">TonB-linked outer membrane protein, SusC/RagA family</fullName>
    </submittedName>
</protein>
<evidence type="ECO:0000256" key="7">
    <source>
        <dbReference type="PROSITE-ProRule" id="PRU01360"/>
    </source>
</evidence>
<comment type="similarity">
    <text evidence="7">Belongs to the TonB-dependent receptor family.</text>
</comment>
<dbReference type="Gene3D" id="2.40.170.20">
    <property type="entry name" value="TonB-dependent receptor, beta-barrel domain"/>
    <property type="match status" value="1"/>
</dbReference>
<dbReference type="Pfam" id="PF07715">
    <property type="entry name" value="Plug"/>
    <property type="match status" value="1"/>
</dbReference>
<evidence type="ECO:0000256" key="5">
    <source>
        <dbReference type="ARBA" id="ARBA00023136"/>
    </source>
</evidence>
<dbReference type="InterPro" id="IPR036942">
    <property type="entry name" value="Beta-barrel_TonB_sf"/>
</dbReference>
<reference evidence="11" key="1">
    <citation type="submission" date="2016-10" db="EMBL/GenBank/DDBJ databases">
        <authorList>
            <person name="Varghese N."/>
            <person name="Submissions S."/>
        </authorList>
    </citation>
    <scope>NUCLEOTIDE SEQUENCE [LARGE SCALE GENOMIC DNA]</scope>
    <source>
        <strain evidence="11">IBRC-M 10761</strain>
    </source>
</reference>
<dbReference type="Gene3D" id="2.60.40.1120">
    <property type="entry name" value="Carboxypeptidase-like, regulatory domain"/>
    <property type="match status" value="1"/>
</dbReference>
<dbReference type="InterPro" id="IPR008969">
    <property type="entry name" value="CarboxyPept-like_regulatory"/>
</dbReference>
<dbReference type="SUPFAM" id="SSF56935">
    <property type="entry name" value="Porins"/>
    <property type="match status" value="1"/>
</dbReference>
<dbReference type="Proteomes" id="UP000199403">
    <property type="component" value="Unassembled WGS sequence"/>
</dbReference>
<dbReference type="Gene3D" id="2.170.130.10">
    <property type="entry name" value="TonB-dependent receptor, plug domain"/>
    <property type="match status" value="1"/>
</dbReference>
<dbReference type="InterPro" id="IPR023997">
    <property type="entry name" value="TonB-dep_OMP_SusC/RagA_CS"/>
</dbReference>
<keyword evidence="11" id="KW-1185">Reference proteome</keyword>
<keyword evidence="4 7" id="KW-0812">Transmembrane</keyword>
<proteinExistence type="inferred from homology"/>
<dbReference type="InterPro" id="IPR039426">
    <property type="entry name" value="TonB-dep_rcpt-like"/>
</dbReference>
<comment type="subcellular location">
    <subcellularLocation>
        <location evidence="1 7">Cell outer membrane</location>
        <topology evidence="1 7">Multi-pass membrane protein</topology>
    </subcellularLocation>
</comment>
<dbReference type="AlphaFoldDB" id="A0A1H6T482"/>
<feature type="transmembrane region" description="Helical" evidence="8">
    <location>
        <begin position="52"/>
        <end position="71"/>
    </location>
</feature>
<evidence type="ECO:0000259" key="9">
    <source>
        <dbReference type="Pfam" id="PF07715"/>
    </source>
</evidence>
<keyword evidence="6 7" id="KW-0998">Cell outer membrane</keyword>
<dbReference type="InterPro" id="IPR037066">
    <property type="entry name" value="Plug_dom_sf"/>
</dbReference>
<dbReference type="NCBIfam" id="TIGR04056">
    <property type="entry name" value="OMP_RagA_SusC"/>
    <property type="match status" value="1"/>
</dbReference>
<keyword evidence="3 7" id="KW-1134">Transmembrane beta strand</keyword>
<sequence length="1169" mass="127550">MTIVADCPINKILVKSLSKCSGIAEAYLDLTHQQMKNEKKLLVNSVGIKRNVFFLFQGIVLACVLATQALAATNPAAPAAFEAAAAELDIRVSGTVTDENDAPMPGVTITVQGASMGTVSDIEGKYSLNAPDNATLVFSFIGFKTQTIQVGNRSTIDVTMQEDVGSLDEFVVTSLGVPREQRALGYATTTIKSDELVKVGTPNLATALYGKAPGVRIQAGAGGATSAVNITIRGINSITGRNQPLIILDGVPIRNEEVTNNNYWGDQRLRGNGLLDINPEDIADISILKGASAAALYGSEAVNGVVLITTKKGTSKGFTVDFNANYTQDEIAYLPRYQNVRGPGAPQHVQALSWANNGVNEDGFFIYEDGSRGLPNTNINYGPRFDGQPARSWDGEMRPYVAQEDNYAALFNNPVSSQVNVAISNSTDVADFRVSLTRQDNEALSLNSKNSKNIANLNATFRVSKKVRTDVMVNYINQYTANRPYSVDRLINNFGGMMTRFDNGAWYLDKYKTSLGYRFVTGNGQSLTPDENITFNGFQGAIGDYVWRVNEHRASELSNRVIGSITNFIDFTDELTLRARISTDFTYRSSENETSTTRPLAFGPSGGFSMSNETFNILYGDLLLTYRKQLTDDFTFSAMAGYTANKESFSSISRGTNGGLSSENLFDIVASVNIPNNGSRRTSRVIDAALGTVNLDYKGIWFVEGTVRRDRTSTMNPDNNSFVYPSANTSFILSDAVDLPSFVSFAKLRGSWGIVGNYPDVYRANIAYNQNTLGVQQPGGAPVLYTNIPSSFGNDGIRPEQKHEFEFGLDSRFFAGRLNLEFSYYNAQIRDQILPLTLPATSGANSVLANIGTLRNKGIEIALNGTLYQARGLTWMAGVNFARNMNVVEKLANNATELLHADYDGNAAQLRSVVGRPMGDFFARPVETNANGEKIVQPNGMYKIDANNWILAGNAMPKAVGGVFNNLAYKNFSLDIMADFQIGGHVMPTGINWMISRGLTEESLKYMDAESGGLAYYLNAEGQGVQTSSPQGPNGETVYNDGMLMEGVTADGNPNTNVISQAMYYQRTYNWGGPQYSQARYELYIKENTYMKLRELSLGYQVPAAFAQKLGATSINVSAFGRNLFFFYRNIKDLDPEVLTGGSRWAQTLTSAGTNPATRTVGLMLRARF</sequence>
<dbReference type="NCBIfam" id="TIGR04057">
    <property type="entry name" value="SusC_RagA_signa"/>
    <property type="match status" value="1"/>
</dbReference>
<keyword evidence="5 7" id="KW-0472">Membrane</keyword>
<gene>
    <name evidence="10" type="ORF">SAMN05192553_10162</name>
</gene>